<gene>
    <name evidence="2" type="ORF">FEF34_24820</name>
</gene>
<name>A0A5R9E701_9ACTN</name>
<dbReference type="Proteomes" id="UP000305921">
    <property type="component" value="Unassembled WGS sequence"/>
</dbReference>
<dbReference type="RefSeq" id="WP_138055116.1">
    <property type="nucleotide sequence ID" value="NZ_VAWE01000001.1"/>
</dbReference>
<proteinExistence type="predicted"/>
<comment type="caution">
    <text evidence="2">The sequence shown here is derived from an EMBL/GenBank/DDBJ whole genome shotgun (WGS) entry which is preliminary data.</text>
</comment>
<feature type="region of interest" description="Disordered" evidence="1">
    <location>
        <begin position="1"/>
        <end position="31"/>
    </location>
</feature>
<protein>
    <recommendedName>
        <fullName evidence="4">Helix-turn-helix domain-containing protein</fullName>
    </recommendedName>
</protein>
<dbReference type="AlphaFoldDB" id="A0A5R9E701"/>
<evidence type="ECO:0000313" key="3">
    <source>
        <dbReference type="Proteomes" id="UP000305921"/>
    </source>
</evidence>
<organism evidence="2 3">
    <name type="scientific">Streptomyces marianii</name>
    <dbReference type="NCBI Taxonomy" id="1817406"/>
    <lineage>
        <taxon>Bacteria</taxon>
        <taxon>Bacillati</taxon>
        <taxon>Actinomycetota</taxon>
        <taxon>Actinomycetes</taxon>
        <taxon>Kitasatosporales</taxon>
        <taxon>Streptomycetaceae</taxon>
        <taxon>Streptomyces</taxon>
    </lineage>
</organism>
<accession>A0A5R9E701</accession>
<evidence type="ECO:0000256" key="1">
    <source>
        <dbReference type="SAM" id="MobiDB-lite"/>
    </source>
</evidence>
<reference evidence="2 3" key="1">
    <citation type="submission" date="2019-05" db="EMBL/GenBank/DDBJ databases">
        <title>Streptomyces marianii sp. nov., a novel marine actinomycete from southern coast of India.</title>
        <authorList>
            <person name="Iniyan A.M."/>
            <person name="Wink J."/>
            <person name="Ramprasad E."/>
            <person name="Ramana C.V."/>
            <person name="Bunk B."/>
            <person name="Sproer C."/>
            <person name="Joseph F.-J.R.S."/>
            <person name="Vincent S.G.P."/>
        </authorList>
    </citation>
    <scope>NUCLEOTIDE SEQUENCE [LARGE SCALE GENOMIC DNA]</scope>
    <source>
        <strain evidence="2 3">ICN19</strain>
    </source>
</reference>
<dbReference type="OrthoDB" id="4321829at2"/>
<feature type="compositionally biased region" description="Polar residues" evidence="1">
    <location>
        <begin position="1"/>
        <end position="14"/>
    </location>
</feature>
<sequence>MTTAPARPTPNNMPSKPAFDPLRPARRDELTQPFRPLYERAMTQSGLHPHTRLVGLALATYADWDTGNIPAASQPRLAGLTNASGLHQPQVVVALNTLRSRGWIKQDGAVKWERSNVQLVIPRALLKRLQGQ</sequence>
<dbReference type="EMBL" id="VAWE01000001">
    <property type="protein sequence ID" value="TLQ45788.1"/>
    <property type="molecule type" value="Genomic_DNA"/>
</dbReference>
<evidence type="ECO:0000313" key="2">
    <source>
        <dbReference type="EMBL" id="TLQ45788.1"/>
    </source>
</evidence>
<keyword evidence="3" id="KW-1185">Reference proteome</keyword>
<evidence type="ECO:0008006" key="4">
    <source>
        <dbReference type="Google" id="ProtNLM"/>
    </source>
</evidence>